<feature type="transmembrane region" description="Helical" evidence="1">
    <location>
        <begin position="12"/>
        <end position="40"/>
    </location>
</feature>
<evidence type="ECO:0000256" key="1">
    <source>
        <dbReference type="SAM" id="Phobius"/>
    </source>
</evidence>
<keyword evidence="1" id="KW-0472">Membrane</keyword>
<keyword evidence="1" id="KW-0812">Transmembrane</keyword>
<dbReference type="OrthoDB" id="511496at2"/>
<dbReference type="STRING" id="1479485.DA73_0201765"/>
<dbReference type="InterPro" id="IPR012861">
    <property type="entry name" value="DUF1634"/>
</dbReference>
<accession>A0A0C1R8C6</accession>
<comment type="caution">
    <text evidence="2">The sequence shown here is derived from an EMBL/GenBank/DDBJ whole genome shotgun (WGS) entry which is preliminary data.</text>
</comment>
<sequence length="127" mass="13947">MARTRQWTDQQVETAIGTLLVFGVALAAAIVVVGGIFYLVHNGYKTPENSVFRGEPADLRQITGVFNDALAVRGRGIIQLGILLLILTPVARVTFSVFAFWQQRDRLYVIITLIVLVVLIHSLLATG</sequence>
<feature type="transmembrane region" description="Helical" evidence="1">
    <location>
        <begin position="107"/>
        <end position="125"/>
    </location>
</feature>
<reference evidence="2" key="1">
    <citation type="journal article" date="2015" name="Genome Announc.">
        <title>Draft Genome Sequence of Tolypothrix boutellei Strain VB521301.</title>
        <authorList>
            <person name="Chandrababunaidu M.M."/>
            <person name="Singh D."/>
            <person name="Sen D."/>
            <person name="Bhan S."/>
            <person name="Das S."/>
            <person name="Gupta A."/>
            <person name="Adhikary S.P."/>
            <person name="Tripathy S."/>
        </authorList>
    </citation>
    <scope>NUCLEOTIDE SEQUENCE</scope>
    <source>
        <strain evidence="2">VB521301</strain>
    </source>
</reference>
<organism evidence="2">
    <name type="scientific">Tolypothrix bouteillei VB521301</name>
    <dbReference type="NCBI Taxonomy" id="1479485"/>
    <lineage>
        <taxon>Bacteria</taxon>
        <taxon>Bacillati</taxon>
        <taxon>Cyanobacteriota</taxon>
        <taxon>Cyanophyceae</taxon>
        <taxon>Nostocales</taxon>
        <taxon>Tolypothrichaceae</taxon>
        <taxon>Tolypothrix</taxon>
    </lineage>
</organism>
<protein>
    <submittedName>
        <fullName evidence="2">Membrane protein</fullName>
    </submittedName>
</protein>
<dbReference type="AlphaFoldDB" id="A0A0C1R8C6"/>
<evidence type="ECO:0000313" key="2">
    <source>
        <dbReference type="EMBL" id="KIE13824.1"/>
    </source>
</evidence>
<dbReference type="EMBL" id="JHEG02000003">
    <property type="protein sequence ID" value="KIE13824.1"/>
    <property type="molecule type" value="Genomic_DNA"/>
</dbReference>
<proteinExistence type="predicted"/>
<name>A0A0C1R8C6_9CYAN</name>
<dbReference type="Pfam" id="PF07843">
    <property type="entry name" value="DUF1634"/>
    <property type="match status" value="1"/>
</dbReference>
<keyword evidence="1" id="KW-1133">Transmembrane helix</keyword>
<gene>
    <name evidence="2" type="ORF">DA73_0201765</name>
</gene>
<feature type="transmembrane region" description="Helical" evidence="1">
    <location>
        <begin position="77"/>
        <end position="100"/>
    </location>
</feature>